<sequence length="493" mass="55512">MLFLAFSCNPAKKKRQVALYQSYCGSCHLPPSIEDLPRDLWAGSVLPDMAARLGIAEAGYNPYEGLTYREQEEIMKTGIYPGQPLIAREDWDLLRAYILEMAPQELRGLENRNVDPEQLRFRVKVLQSDSLPGSYISALTYKQQNSSLWVGDLSGGLRHFNFKDSTWHDMGTYGRGITNYSGTDSLPLVTSVGKLDPSEIAQGNLFNVQSGERLAITEPLHRPVHSLVADLDQDGSEEILVSEFGNLGGSLSLFKRNGHNYEKKILIHQPGVIKTSVLDMNADGLPDIVAMTTQGDESITILYQQQNGEFLQEKVIRYSPLYGSSWFELMDYDGDGDMDIVSVHGDNADKTYVHKPYHGMRIHINDGQNRFEEAYFFPMHGATRVSADDFDLDGDMDFALISTFPDYEKESLETFIYLENQDSKSFTFKATGQAVSDMGRWFLMDTGDVDEDGDTDLILSSFTYAFTPIPEEQMKAWDMYGIDLLLLENLTVD</sequence>
<keyword evidence="1" id="KW-0732">Signal</keyword>
<evidence type="ECO:0000313" key="2">
    <source>
        <dbReference type="EMBL" id="TDQ31406.1"/>
    </source>
</evidence>
<dbReference type="AlphaFoldDB" id="A0A4R6TKP2"/>
<proteinExistence type="predicted"/>
<comment type="caution">
    <text evidence="2">The sequence shown here is derived from an EMBL/GenBank/DDBJ whole genome shotgun (WGS) entry which is preliminary data.</text>
</comment>
<evidence type="ECO:0000256" key="1">
    <source>
        <dbReference type="ARBA" id="ARBA00022729"/>
    </source>
</evidence>
<protein>
    <submittedName>
        <fullName evidence="2">VCBS repeat protein</fullName>
    </submittedName>
</protein>
<dbReference type="OrthoDB" id="1391917at2"/>
<dbReference type="InterPro" id="IPR028994">
    <property type="entry name" value="Integrin_alpha_N"/>
</dbReference>
<dbReference type="PANTHER" id="PTHR46580">
    <property type="entry name" value="SENSOR KINASE-RELATED"/>
    <property type="match status" value="1"/>
</dbReference>
<organism evidence="2 3">
    <name type="scientific">Zeaxanthinibacter enoshimensis</name>
    <dbReference type="NCBI Taxonomy" id="392009"/>
    <lineage>
        <taxon>Bacteria</taxon>
        <taxon>Pseudomonadati</taxon>
        <taxon>Bacteroidota</taxon>
        <taxon>Flavobacteriia</taxon>
        <taxon>Flavobacteriales</taxon>
        <taxon>Flavobacteriaceae</taxon>
        <taxon>Zeaxanthinibacter</taxon>
    </lineage>
</organism>
<dbReference type="InterPro" id="IPR013517">
    <property type="entry name" value="FG-GAP"/>
</dbReference>
<dbReference type="SUPFAM" id="SSF69318">
    <property type="entry name" value="Integrin alpha N-terminal domain"/>
    <property type="match status" value="1"/>
</dbReference>
<accession>A0A4R6TKP2</accession>
<dbReference type="Pfam" id="PF13517">
    <property type="entry name" value="FG-GAP_3"/>
    <property type="match status" value="1"/>
</dbReference>
<dbReference type="PANTHER" id="PTHR46580:SF4">
    <property type="entry name" value="ATP_GTP-BINDING PROTEIN"/>
    <property type="match status" value="1"/>
</dbReference>
<evidence type="ECO:0000313" key="3">
    <source>
        <dbReference type="Proteomes" id="UP000295468"/>
    </source>
</evidence>
<keyword evidence="3" id="KW-1185">Reference proteome</keyword>
<dbReference type="EMBL" id="SNYI01000002">
    <property type="protein sequence ID" value="TDQ31406.1"/>
    <property type="molecule type" value="Genomic_DNA"/>
</dbReference>
<gene>
    <name evidence="2" type="ORF">CLV82_2114</name>
</gene>
<dbReference type="RefSeq" id="WP_133644233.1">
    <property type="nucleotide sequence ID" value="NZ_SNYI01000002.1"/>
</dbReference>
<dbReference type="Proteomes" id="UP000295468">
    <property type="component" value="Unassembled WGS sequence"/>
</dbReference>
<reference evidence="2 3" key="1">
    <citation type="submission" date="2019-03" db="EMBL/GenBank/DDBJ databases">
        <title>Genomic Encyclopedia of Archaeal and Bacterial Type Strains, Phase II (KMG-II): from individual species to whole genera.</title>
        <authorList>
            <person name="Goeker M."/>
        </authorList>
    </citation>
    <scope>NUCLEOTIDE SEQUENCE [LARGE SCALE GENOMIC DNA]</scope>
    <source>
        <strain evidence="2 3">DSM 18435</strain>
    </source>
</reference>
<dbReference type="Gene3D" id="2.130.10.130">
    <property type="entry name" value="Integrin alpha, N-terminal"/>
    <property type="match status" value="1"/>
</dbReference>
<name>A0A4R6TKP2_9FLAO</name>